<accession>A0A2I2L340</accession>
<name>A0A2I2L340_9VIRU</name>
<keyword evidence="2" id="KW-1185">Reference proteome</keyword>
<proteinExistence type="predicted"/>
<dbReference type="EMBL" id="LT906555">
    <property type="protein sequence ID" value="SNW61952.1"/>
    <property type="molecule type" value="Genomic_DNA"/>
</dbReference>
<dbReference type="RefSeq" id="YP_009448254.1">
    <property type="nucleotide sequence ID" value="NC_036594.1"/>
</dbReference>
<dbReference type="KEGG" id="vg:35382262"/>
<protein>
    <submittedName>
        <fullName evidence="1">Uncharacterized protein</fullName>
    </submittedName>
</protein>
<gene>
    <name evidence="1" type="ORF">ORPV_48</name>
</gene>
<dbReference type="GeneID" id="35382262"/>
<evidence type="ECO:0000313" key="1">
    <source>
        <dbReference type="EMBL" id="SNW61952.1"/>
    </source>
</evidence>
<dbReference type="Proteomes" id="UP000236316">
    <property type="component" value="Segment"/>
</dbReference>
<reference evidence="1" key="1">
    <citation type="submission" date="2017-08" db="EMBL/GenBank/DDBJ databases">
        <authorList>
            <consortium name="Urmite Genomes"/>
        </authorList>
    </citation>
    <scope>NUCLEOTIDE SEQUENCE [LARGE SCALE GENOMIC DNA]</scope>
    <source>
        <strain evidence="1">IHUMI-LCC2</strain>
    </source>
</reference>
<evidence type="ECO:0000313" key="2">
    <source>
        <dbReference type="Proteomes" id="UP000236316"/>
    </source>
</evidence>
<sequence length="461" mass="54927">MEEALPSDLISLISLYNLDNVYEICRASTDWRKRCDTQYFKGQLIDKYVPEKDKESDEYEDFKSLLISIPIYSLINILISIEEGYPSRIFSLIKEDKEVNRLVENNIFKRYFSDIYLYHYTKGESLDIYEMEKLSLILYPDILRIDYYSDILNTIEGILGEDGLMKAYEQIMYEFIGGNKYRQEDIKNFIYYMENNGIVEKALLNIWKIGYEMNNESFRGTYFKDINSYTDLQRIGNEAINSYWIHIDNNGKLLLDTWDHIESILDMYEYSANPMYWFIKYKEDILNIYRKRMNDAGEGNEKFYYFIMGYDRKNIRIPGEYLFYYSLGTAIYLGETIAITRKLSTSIGYPLETLIQALAPHNKILFYTALCKCTAMAFGEWNIDIDSFSSSMKILPKSSRYIYRVILRYVEKHIATDIWDDIAYRNIYSNVKYYGDYVLMMLYANKYIELWDYLITYIPPT</sequence>
<organism evidence="1">
    <name type="scientific">Orpheovirus IHUMI-LCC2</name>
    <dbReference type="NCBI Taxonomy" id="2023057"/>
    <lineage>
        <taxon>Viruses</taxon>
        <taxon>Varidnaviria</taxon>
        <taxon>Bamfordvirae</taxon>
        <taxon>Nucleocytoviricota</taxon>
        <taxon>Megaviricetes</taxon>
        <taxon>Pimascovirales</taxon>
        <taxon>Ocovirineae</taxon>
        <taxon>Orpheoviridae</taxon>
        <taxon>Alphaorpheovirus</taxon>
        <taxon>Alphaorpheovirus massiliense</taxon>
    </lineage>
</organism>